<dbReference type="CDD" id="cd00087">
    <property type="entry name" value="FReD"/>
    <property type="match status" value="1"/>
</dbReference>
<dbReference type="PROSITE" id="PS51406">
    <property type="entry name" value="FIBRINOGEN_C_2"/>
    <property type="match status" value="1"/>
</dbReference>
<dbReference type="PANTHER" id="PTHR19143">
    <property type="entry name" value="FIBRINOGEN/TENASCIN/ANGIOPOEITIN"/>
    <property type="match status" value="1"/>
</dbReference>
<dbReference type="AlphaFoldDB" id="A0A913YY61"/>
<dbReference type="Pfam" id="PF00147">
    <property type="entry name" value="Fibrinogen_C"/>
    <property type="match status" value="1"/>
</dbReference>
<sequence>MPSATKHQATFSRDPGRLFGVQGRAEFGTLAGSGWPVSAFKMEASLTTGNFPSKIHLFLGIFWLLRCALVSRAQCEGPCEGAGGYGLGKEPLPKDCKDIQDRGMTKSGVYTIFPQDVYLCISLRVYCDMETDGGGWTVFQRRYDNRQDFHLRWMDYRLGFGSLGAEFWLGNEHLYHITPQDDYLLRVDLEDFEGGKSSASYAGFRVGSETDNYRLYLGNFTGGDAGDSLSTHGGSSFSTSDSDLSGGACPSFRGGAWWYPRLCGDSNLNGRYLAGVHTEFGEGVMWRAWRGLTYSLRRTELKFRPMTESDRQLPTTPPKKSGGKTAGDEGDEEDTDEGEDEETSSSSSSSSVEEEPDELMGVGPTEMSPEVPFKGRVKGSIQPRKSKKSKKGDRGRL</sequence>
<accession>A0A913YY61</accession>
<dbReference type="SMART" id="SM00186">
    <property type="entry name" value="FBG"/>
    <property type="match status" value="1"/>
</dbReference>
<feature type="compositionally biased region" description="Acidic residues" evidence="2">
    <location>
        <begin position="328"/>
        <end position="343"/>
    </location>
</feature>
<feature type="region of interest" description="Disordered" evidence="2">
    <location>
        <begin position="305"/>
        <end position="397"/>
    </location>
</feature>
<dbReference type="Gene3D" id="3.90.215.10">
    <property type="entry name" value="Gamma Fibrinogen, chain A, domain 1"/>
    <property type="match status" value="1"/>
</dbReference>
<keyword evidence="1" id="KW-1015">Disulfide bond</keyword>
<evidence type="ECO:0000256" key="2">
    <source>
        <dbReference type="SAM" id="MobiDB-lite"/>
    </source>
</evidence>
<name>A0A913YY61_PATMI</name>
<protein>
    <recommendedName>
        <fullName evidence="3">Fibrinogen C-terminal domain-containing protein</fullName>
    </recommendedName>
</protein>
<evidence type="ECO:0000313" key="4">
    <source>
        <dbReference type="EnsemblMetazoa" id="XP_038044307.1"/>
    </source>
</evidence>
<dbReference type="Proteomes" id="UP000887568">
    <property type="component" value="Unplaced"/>
</dbReference>
<evidence type="ECO:0000256" key="1">
    <source>
        <dbReference type="ARBA" id="ARBA00023157"/>
    </source>
</evidence>
<dbReference type="OrthoDB" id="7735550at2759"/>
<dbReference type="PANTHER" id="PTHR19143:SF458">
    <property type="entry name" value="FIBRINOGEN C-TERMINAL DOMAIN-CONTAINING PROTEIN-RELATED"/>
    <property type="match status" value="1"/>
</dbReference>
<dbReference type="InterPro" id="IPR014716">
    <property type="entry name" value="Fibrinogen_a/b/g_C_1"/>
</dbReference>
<dbReference type="OMA" id="CKDIQDR"/>
<dbReference type="GO" id="GO:0005615">
    <property type="term" value="C:extracellular space"/>
    <property type="evidence" value="ECO:0007669"/>
    <property type="project" value="TreeGrafter"/>
</dbReference>
<dbReference type="EnsemblMetazoa" id="XM_038188379.1">
    <property type="protein sequence ID" value="XP_038044307.1"/>
    <property type="gene ID" value="LOC119719075"/>
</dbReference>
<dbReference type="GeneID" id="119719075"/>
<dbReference type="NCBIfam" id="NF040941">
    <property type="entry name" value="GGGWT_bact"/>
    <property type="match status" value="1"/>
</dbReference>
<evidence type="ECO:0000313" key="5">
    <source>
        <dbReference type="Proteomes" id="UP000887568"/>
    </source>
</evidence>
<dbReference type="FunFam" id="3.90.215.10:FF:000001">
    <property type="entry name" value="Tenascin isoform 1"/>
    <property type="match status" value="1"/>
</dbReference>
<proteinExistence type="predicted"/>
<feature type="domain" description="Fibrinogen C-terminal" evidence="3">
    <location>
        <begin position="87"/>
        <end position="307"/>
    </location>
</feature>
<organism evidence="4 5">
    <name type="scientific">Patiria miniata</name>
    <name type="common">Bat star</name>
    <name type="synonym">Asterina miniata</name>
    <dbReference type="NCBI Taxonomy" id="46514"/>
    <lineage>
        <taxon>Eukaryota</taxon>
        <taxon>Metazoa</taxon>
        <taxon>Echinodermata</taxon>
        <taxon>Eleutherozoa</taxon>
        <taxon>Asterozoa</taxon>
        <taxon>Asteroidea</taxon>
        <taxon>Valvatacea</taxon>
        <taxon>Valvatida</taxon>
        <taxon>Asterinidae</taxon>
        <taxon>Patiria</taxon>
    </lineage>
</organism>
<reference evidence="4" key="1">
    <citation type="submission" date="2022-11" db="UniProtKB">
        <authorList>
            <consortium name="EnsemblMetazoa"/>
        </authorList>
    </citation>
    <scope>IDENTIFICATION</scope>
</reference>
<keyword evidence="5" id="KW-1185">Reference proteome</keyword>
<dbReference type="InterPro" id="IPR036056">
    <property type="entry name" value="Fibrinogen-like_C"/>
</dbReference>
<dbReference type="InterPro" id="IPR050373">
    <property type="entry name" value="Fibrinogen_C-term_domain"/>
</dbReference>
<evidence type="ECO:0000259" key="3">
    <source>
        <dbReference type="PROSITE" id="PS51406"/>
    </source>
</evidence>
<dbReference type="InterPro" id="IPR002181">
    <property type="entry name" value="Fibrinogen_a/b/g_C_dom"/>
</dbReference>
<dbReference type="RefSeq" id="XP_038044307.1">
    <property type="nucleotide sequence ID" value="XM_038188379.1"/>
</dbReference>
<dbReference type="SUPFAM" id="SSF56496">
    <property type="entry name" value="Fibrinogen C-terminal domain-like"/>
    <property type="match status" value="1"/>
</dbReference>